<dbReference type="EMBL" id="CP001966">
    <property type="protein sequence ID" value="ADG77852.1"/>
    <property type="molecule type" value="Genomic_DNA"/>
</dbReference>
<feature type="transmembrane region" description="Helical" evidence="1">
    <location>
        <begin position="74"/>
        <end position="102"/>
    </location>
</feature>
<dbReference type="STRING" id="521096.Tpau_1221"/>
<dbReference type="AlphaFoldDB" id="D5UW45"/>
<keyword evidence="1" id="KW-0472">Membrane</keyword>
<evidence type="ECO:0000256" key="1">
    <source>
        <dbReference type="SAM" id="Phobius"/>
    </source>
</evidence>
<feature type="transmembrane region" description="Helical" evidence="1">
    <location>
        <begin position="132"/>
        <end position="151"/>
    </location>
</feature>
<keyword evidence="1" id="KW-1133">Transmembrane helix</keyword>
<organism evidence="2 3">
    <name type="scientific">Tsukamurella paurometabola (strain ATCC 8368 / DSM 20162 / CCUG 35730 / CIP 100753 / JCM 10117 / KCTC 9821 / NBRC 16120 / NCIMB 702349 / NCTC 13040)</name>
    <name type="common">Corynebacterium paurometabolum</name>
    <dbReference type="NCBI Taxonomy" id="521096"/>
    <lineage>
        <taxon>Bacteria</taxon>
        <taxon>Bacillati</taxon>
        <taxon>Actinomycetota</taxon>
        <taxon>Actinomycetes</taxon>
        <taxon>Mycobacteriales</taxon>
        <taxon>Tsukamurellaceae</taxon>
        <taxon>Tsukamurella</taxon>
    </lineage>
</organism>
<evidence type="ECO:0000313" key="2">
    <source>
        <dbReference type="EMBL" id="ADG77852.1"/>
    </source>
</evidence>
<protein>
    <submittedName>
        <fullName evidence="2">Uncharacterized protein</fullName>
    </submittedName>
</protein>
<proteinExistence type="predicted"/>
<feature type="transmembrane region" description="Helical" evidence="1">
    <location>
        <begin position="109"/>
        <end position="126"/>
    </location>
</feature>
<reference evidence="3" key="1">
    <citation type="submission" date="2010-03" db="EMBL/GenBank/DDBJ databases">
        <title>The complete chromosome of Tsukamurella paurometabola DSM 20162.</title>
        <authorList>
            <consortium name="US DOE Joint Genome Institute (JGI-PGF)"/>
            <person name="Lucas S."/>
            <person name="Copeland A."/>
            <person name="Lapidus A."/>
            <person name="Glavina del Rio T."/>
            <person name="Dalin E."/>
            <person name="Tice H."/>
            <person name="Bruce D."/>
            <person name="Goodwin L."/>
            <person name="Pitluck S."/>
            <person name="Kyrpides N."/>
            <person name="Mavromatis K."/>
            <person name="Ivanova N."/>
            <person name="Mikhailova N."/>
            <person name="Munk A.C."/>
            <person name="Brettin T."/>
            <person name="Detter J.C."/>
            <person name="Tapia R."/>
            <person name="Han C."/>
            <person name="Larimer F."/>
            <person name="Land M."/>
            <person name="Hauser L."/>
            <person name="Markowitz V."/>
            <person name="Cheng J.-F."/>
            <person name="Hugenholtz P."/>
            <person name="Woyke T."/>
            <person name="Wu D."/>
            <person name="Jando M."/>
            <person name="Brambilla E."/>
            <person name="Klenk H.-P."/>
            <person name="Eisen J.A."/>
        </authorList>
    </citation>
    <scope>NUCLEOTIDE SEQUENCE [LARGE SCALE GENOMIC DNA]</scope>
    <source>
        <strain evidence="3">ATCC 8368 / DSM 20162 / CCUG 35730 / CIP 100753 / JCM 10117 / KCTC 9821 / NBRC 16120 / NCIMB 702349 / NCTC 13040</strain>
    </source>
</reference>
<sequence>MKPSQQPSRATRHGSFIVVNRVQIVRGIADVGWWVFVVAMLLVSATFGAGWTAYVPLTDAATNSSLDISDFDPVAQFNAVSTIGAIGLGATVTASIVAALWLPGRRTKAVAIAAPIVGALVVWFATTSGITVYVLAEFLVVITGIAIRETGSRWALGRLPMCEVS</sequence>
<evidence type="ECO:0000313" key="3">
    <source>
        <dbReference type="Proteomes" id="UP000001213"/>
    </source>
</evidence>
<reference evidence="2 3" key="2">
    <citation type="journal article" date="2011" name="Stand. Genomic Sci.">
        <title>Complete genome sequence of Tsukamurella paurometabola type strain (no. 33).</title>
        <authorList>
            <person name="Munk A.C."/>
            <person name="Lapidus A."/>
            <person name="Lucas S."/>
            <person name="Nolan M."/>
            <person name="Tice H."/>
            <person name="Cheng J.F."/>
            <person name="Del Rio T.G."/>
            <person name="Goodwin L."/>
            <person name="Pitluck S."/>
            <person name="Liolios K."/>
            <person name="Huntemann M."/>
            <person name="Ivanova N."/>
            <person name="Mavromatis K."/>
            <person name="Mikhailova N."/>
            <person name="Pati A."/>
            <person name="Chen A."/>
            <person name="Palaniappan K."/>
            <person name="Tapia R."/>
            <person name="Han C."/>
            <person name="Land M."/>
            <person name="Hauser L."/>
            <person name="Chang Y.J."/>
            <person name="Jeffries C.D."/>
            <person name="Brettin T."/>
            <person name="Yasawong M."/>
            <person name="Brambilla E.M."/>
            <person name="Rohde M."/>
            <person name="Sikorski J."/>
            <person name="Goker M."/>
            <person name="Detter J.C."/>
            <person name="Woyke T."/>
            <person name="Bristow J."/>
            <person name="Eisen J.A."/>
            <person name="Markowitz V."/>
            <person name="Hugenholtz P."/>
            <person name="Kyrpides N.C."/>
            <person name="Klenk H.P."/>
        </authorList>
    </citation>
    <scope>NUCLEOTIDE SEQUENCE [LARGE SCALE GENOMIC DNA]</scope>
    <source>
        <strain evidence="3">ATCC 8368 / DSM 20162 / CCUG 35730 / CIP 100753 / JCM 10117 / KCTC 9821 / NBRC 16120 / NCIMB 702349 / NCTC 13040</strain>
    </source>
</reference>
<keyword evidence="3" id="KW-1185">Reference proteome</keyword>
<name>D5UW45_TSUPD</name>
<dbReference type="Proteomes" id="UP000001213">
    <property type="component" value="Chromosome"/>
</dbReference>
<keyword evidence="1" id="KW-0812">Transmembrane</keyword>
<feature type="transmembrane region" description="Helical" evidence="1">
    <location>
        <begin position="31"/>
        <end position="54"/>
    </location>
</feature>
<accession>D5UW45</accession>
<gene>
    <name evidence="2" type="ordered locus">Tpau_1221</name>
</gene>
<dbReference type="KEGG" id="tpr:Tpau_1221"/>
<dbReference type="HOGENOM" id="CLU_1413787_0_0_11"/>